<dbReference type="InterPro" id="IPR050834">
    <property type="entry name" value="Glycosyltransf_2"/>
</dbReference>
<name>A0A1H7LH97_9SPHN</name>
<dbReference type="OrthoDB" id="6383742at2"/>
<proteinExistence type="predicted"/>
<reference evidence="3" key="1">
    <citation type="submission" date="2016-10" db="EMBL/GenBank/DDBJ databases">
        <authorList>
            <person name="Varghese N."/>
            <person name="Submissions S."/>
        </authorList>
    </citation>
    <scope>NUCLEOTIDE SEQUENCE [LARGE SCALE GENOMIC DNA]</scope>
    <source>
        <strain evidence="3">JS21-1</strain>
    </source>
</reference>
<dbReference type="SUPFAM" id="SSF53448">
    <property type="entry name" value="Nucleotide-diphospho-sugar transferases"/>
    <property type="match status" value="1"/>
</dbReference>
<dbReference type="PANTHER" id="PTHR43685:SF2">
    <property type="entry name" value="GLYCOSYLTRANSFERASE 2-LIKE DOMAIN-CONTAINING PROTEIN"/>
    <property type="match status" value="1"/>
</dbReference>
<dbReference type="Gene3D" id="3.90.550.10">
    <property type="entry name" value="Spore Coat Polysaccharide Biosynthesis Protein SpsA, Chain A"/>
    <property type="match status" value="1"/>
</dbReference>
<feature type="domain" description="Glycosyltransferase 2-like" evidence="1">
    <location>
        <begin position="25"/>
        <end position="141"/>
    </location>
</feature>
<keyword evidence="2" id="KW-0808">Transferase</keyword>
<dbReference type="InterPro" id="IPR029044">
    <property type="entry name" value="Nucleotide-diphossugar_trans"/>
</dbReference>
<organism evidence="2 3">
    <name type="scientific">Sphingomonas palmae</name>
    <dbReference type="NCBI Taxonomy" id="1855283"/>
    <lineage>
        <taxon>Bacteria</taxon>
        <taxon>Pseudomonadati</taxon>
        <taxon>Pseudomonadota</taxon>
        <taxon>Alphaproteobacteria</taxon>
        <taxon>Sphingomonadales</taxon>
        <taxon>Sphingomonadaceae</taxon>
        <taxon>Sphingomonas</taxon>
    </lineage>
</organism>
<dbReference type="PANTHER" id="PTHR43685">
    <property type="entry name" value="GLYCOSYLTRANSFERASE"/>
    <property type="match status" value="1"/>
</dbReference>
<gene>
    <name evidence="2" type="ORF">SAMN05216382_1240</name>
</gene>
<dbReference type="RefSeq" id="WP_093005080.1">
    <property type="nucleotide sequence ID" value="NZ_FNZZ01000002.1"/>
</dbReference>
<dbReference type="AlphaFoldDB" id="A0A1H7LH97"/>
<protein>
    <submittedName>
        <fullName evidence="2">Glycosyl transferase family 2</fullName>
    </submittedName>
</protein>
<dbReference type="Proteomes" id="UP000199214">
    <property type="component" value="Unassembled WGS sequence"/>
</dbReference>
<dbReference type="EMBL" id="FNZZ01000002">
    <property type="protein sequence ID" value="SEK98324.1"/>
    <property type="molecule type" value="Genomic_DNA"/>
</dbReference>
<keyword evidence="3" id="KW-1185">Reference proteome</keyword>
<dbReference type="STRING" id="1855283.SAMN05216382_1240"/>
<dbReference type="GO" id="GO:0016740">
    <property type="term" value="F:transferase activity"/>
    <property type="evidence" value="ECO:0007669"/>
    <property type="project" value="UniProtKB-KW"/>
</dbReference>
<accession>A0A1H7LH97</accession>
<dbReference type="InterPro" id="IPR001173">
    <property type="entry name" value="Glyco_trans_2-like"/>
</dbReference>
<dbReference type="CDD" id="cd00761">
    <property type="entry name" value="Glyco_tranf_GTA_type"/>
    <property type="match status" value="1"/>
</dbReference>
<evidence type="ECO:0000259" key="1">
    <source>
        <dbReference type="Pfam" id="PF00535"/>
    </source>
</evidence>
<dbReference type="Pfam" id="PF00535">
    <property type="entry name" value="Glycos_transf_2"/>
    <property type="match status" value="1"/>
</dbReference>
<evidence type="ECO:0000313" key="2">
    <source>
        <dbReference type="EMBL" id="SEK98324.1"/>
    </source>
</evidence>
<sequence>MYLPTDDCRTDLPLATHAPLPAYDVVVPCYNRAHVVADALKSVLAQDHAPTRVVLVDDGSSDNSAAVIRRLAAMHANVEAAVLPRNGGASNARNVGVSLCTAPWIAFLDSDDVWLPGAVRALLERSAGHDIVVGFFARVEGAAPPGEPECGWSGDDIRRALASGGVIGPSWSIVRRATVTAVAGFDPSFHNCNDWDFYTRAAADGARFARIDRCVALYRTVAGARLVDDDAINAVNARRVRAHPYLSELLQPA</sequence>
<evidence type="ECO:0000313" key="3">
    <source>
        <dbReference type="Proteomes" id="UP000199214"/>
    </source>
</evidence>